<dbReference type="AlphaFoldDB" id="A0A391NXH5"/>
<protein>
    <submittedName>
        <fullName evidence="1">Uncharacterized protein</fullName>
    </submittedName>
</protein>
<dbReference type="EMBL" id="BDIP01010340">
    <property type="protein sequence ID" value="GCA65240.1"/>
    <property type="molecule type" value="Genomic_DNA"/>
</dbReference>
<sequence>AFLGRRAQYRVVKCQRTRSRLMGDRVDRCREEVLKARVYRAKKMVSLAMDRLERGPMHRPALPPLTRLNLANTCTRRRPTSDPLSLSMRRTRCHMRLFYPTTSAPRASLSPLPKELVRRLSSPRRSPSVLAADITTQTELAE</sequence>
<proteinExistence type="predicted"/>
<comment type="caution">
    <text evidence="1">The sequence shown here is derived from an EMBL/GenBank/DDBJ whole genome shotgun (WGS) entry which is preliminary data.</text>
</comment>
<keyword evidence="2" id="KW-1185">Reference proteome</keyword>
<accession>A0A391NXH5</accession>
<feature type="non-terminal residue" evidence="1">
    <location>
        <position position="142"/>
    </location>
</feature>
<organism evidence="1 2">
    <name type="scientific">Kipferlia bialata</name>
    <dbReference type="NCBI Taxonomy" id="797122"/>
    <lineage>
        <taxon>Eukaryota</taxon>
        <taxon>Metamonada</taxon>
        <taxon>Carpediemonas-like organisms</taxon>
        <taxon>Kipferlia</taxon>
    </lineage>
</organism>
<evidence type="ECO:0000313" key="2">
    <source>
        <dbReference type="Proteomes" id="UP000265618"/>
    </source>
</evidence>
<gene>
    <name evidence="1" type="ORF">KIPB_016641</name>
</gene>
<name>A0A391NXH5_9EUKA</name>
<dbReference type="Proteomes" id="UP000265618">
    <property type="component" value="Unassembled WGS sequence"/>
</dbReference>
<evidence type="ECO:0000313" key="1">
    <source>
        <dbReference type="EMBL" id="GCA65240.1"/>
    </source>
</evidence>
<reference evidence="1 2" key="1">
    <citation type="journal article" date="2018" name="PLoS ONE">
        <title>The draft genome of Kipferlia bialata reveals reductive genome evolution in fornicate parasites.</title>
        <authorList>
            <person name="Tanifuji G."/>
            <person name="Takabayashi S."/>
            <person name="Kume K."/>
            <person name="Takagi M."/>
            <person name="Nakayama T."/>
            <person name="Kamikawa R."/>
            <person name="Inagaki Y."/>
            <person name="Hashimoto T."/>
        </authorList>
    </citation>
    <scope>NUCLEOTIDE SEQUENCE [LARGE SCALE GENOMIC DNA]</scope>
    <source>
        <strain evidence="1">NY0173</strain>
    </source>
</reference>
<feature type="non-terminal residue" evidence="1">
    <location>
        <position position="1"/>
    </location>
</feature>